<evidence type="ECO:0000313" key="5">
    <source>
        <dbReference type="EMBL" id="PXV66174.1"/>
    </source>
</evidence>
<sequence>MSKTLFEKIIDREIPGEIVHEDTHCVAFRDINPGAPMHILLVPRKPMPRLCDATAEDQALLGHLMLTASKIAADQGHGEAFRLVVNNGAAAGQSVFHLHLHILGGRPLKWPPG</sequence>
<name>A0A318EE84_9GAMM</name>
<dbReference type="InterPro" id="IPR019808">
    <property type="entry name" value="Histidine_triad_CS"/>
</dbReference>
<evidence type="ECO:0000256" key="3">
    <source>
        <dbReference type="PROSITE-ProRule" id="PRU00464"/>
    </source>
</evidence>
<dbReference type="GO" id="GO:0003824">
    <property type="term" value="F:catalytic activity"/>
    <property type="evidence" value="ECO:0007669"/>
    <property type="project" value="InterPro"/>
</dbReference>
<dbReference type="InterPro" id="IPR011146">
    <property type="entry name" value="HIT-like"/>
</dbReference>
<dbReference type="OrthoDB" id="9784774at2"/>
<evidence type="ECO:0000259" key="4">
    <source>
        <dbReference type="PROSITE" id="PS51084"/>
    </source>
</evidence>
<dbReference type="CDD" id="cd01276">
    <property type="entry name" value="PKCI_related"/>
    <property type="match status" value="1"/>
</dbReference>
<keyword evidence="6" id="KW-1185">Reference proteome</keyword>
<dbReference type="RefSeq" id="WP_110265935.1">
    <property type="nucleotide sequence ID" value="NZ_CAKZQT010000032.1"/>
</dbReference>
<feature type="domain" description="HIT" evidence="4">
    <location>
        <begin position="5"/>
        <end position="113"/>
    </location>
</feature>
<evidence type="ECO:0000313" key="6">
    <source>
        <dbReference type="Proteomes" id="UP000248330"/>
    </source>
</evidence>
<dbReference type="InterPro" id="IPR036265">
    <property type="entry name" value="HIT-like_sf"/>
</dbReference>
<comment type="caution">
    <text evidence="5">The sequence shown here is derived from an EMBL/GenBank/DDBJ whole genome shotgun (WGS) entry which is preliminary data.</text>
</comment>
<dbReference type="Gene3D" id="3.30.428.10">
    <property type="entry name" value="HIT-like"/>
    <property type="match status" value="1"/>
</dbReference>
<evidence type="ECO:0000256" key="1">
    <source>
        <dbReference type="PIRSR" id="PIRSR601310-1"/>
    </source>
</evidence>
<dbReference type="PROSITE" id="PS00892">
    <property type="entry name" value="HIT_1"/>
    <property type="match status" value="1"/>
</dbReference>
<dbReference type="PANTHER" id="PTHR23089">
    <property type="entry name" value="HISTIDINE TRIAD HIT PROTEIN"/>
    <property type="match status" value="1"/>
</dbReference>
<reference evidence="5 6" key="1">
    <citation type="submission" date="2018-04" db="EMBL/GenBank/DDBJ databases">
        <title>Genomic Encyclopedia of Type Strains, Phase IV (KMG-IV): sequencing the most valuable type-strain genomes for metagenomic binning, comparative biology and taxonomic classification.</title>
        <authorList>
            <person name="Goeker M."/>
        </authorList>
    </citation>
    <scope>NUCLEOTIDE SEQUENCE [LARGE SCALE GENOMIC DNA]</scope>
    <source>
        <strain evidence="5 6">DSM 104150</strain>
    </source>
</reference>
<feature type="short sequence motif" description="Histidine triad motif" evidence="2 3">
    <location>
        <begin position="97"/>
        <end position="101"/>
    </location>
</feature>
<dbReference type="Proteomes" id="UP000248330">
    <property type="component" value="Unassembled WGS sequence"/>
</dbReference>
<dbReference type="PROSITE" id="PS51084">
    <property type="entry name" value="HIT_2"/>
    <property type="match status" value="1"/>
</dbReference>
<accession>A0A318EE84</accession>
<dbReference type="PRINTS" id="PR00332">
    <property type="entry name" value="HISTRIAD"/>
</dbReference>
<gene>
    <name evidence="5" type="ORF">C8D93_108149</name>
</gene>
<evidence type="ECO:0000256" key="2">
    <source>
        <dbReference type="PIRSR" id="PIRSR601310-3"/>
    </source>
</evidence>
<dbReference type="SUPFAM" id="SSF54197">
    <property type="entry name" value="HIT-like"/>
    <property type="match status" value="1"/>
</dbReference>
<feature type="active site" description="Tele-AMP-histidine intermediate" evidence="1">
    <location>
        <position position="99"/>
    </location>
</feature>
<dbReference type="FunFam" id="3.30.428.10:FF:000005">
    <property type="entry name" value="Histidine triad nucleotide-binding protein 1"/>
    <property type="match status" value="1"/>
</dbReference>
<organism evidence="5 6">
    <name type="scientific">Sinimarinibacterium flocculans</name>
    <dbReference type="NCBI Taxonomy" id="985250"/>
    <lineage>
        <taxon>Bacteria</taxon>
        <taxon>Pseudomonadati</taxon>
        <taxon>Pseudomonadota</taxon>
        <taxon>Gammaproteobacteria</taxon>
        <taxon>Nevskiales</taxon>
        <taxon>Nevskiaceae</taxon>
        <taxon>Sinimarinibacterium</taxon>
    </lineage>
</organism>
<proteinExistence type="predicted"/>
<dbReference type="EMBL" id="QICN01000008">
    <property type="protein sequence ID" value="PXV66174.1"/>
    <property type="molecule type" value="Genomic_DNA"/>
</dbReference>
<dbReference type="Pfam" id="PF01230">
    <property type="entry name" value="HIT"/>
    <property type="match status" value="1"/>
</dbReference>
<protein>
    <submittedName>
        <fullName evidence="5">Histidine triad (HIT) family protein</fullName>
    </submittedName>
</protein>
<dbReference type="AlphaFoldDB" id="A0A318EE84"/>
<dbReference type="InterPro" id="IPR001310">
    <property type="entry name" value="Histidine_triad_HIT"/>
</dbReference>